<reference evidence="6" key="1">
    <citation type="submission" date="2021-01" db="EMBL/GenBank/DDBJ databases">
        <authorList>
            <person name="Corre E."/>
            <person name="Pelletier E."/>
            <person name="Niang G."/>
            <person name="Scheremetjew M."/>
            <person name="Finn R."/>
            <person name="Kale V."/>
            <person name="Holt S."/>
            <person name="Cochrane G."/>
            <person name="Meng A."/>
            <person name="Brown T."/>
            <person name="Cohen L."/>
        </authorList>
    </citation>
    <scope>NUCLEOTIDE SEQUENCE</scope>
    <source>
        <strain evidence="6">379</strain>
    </source>
</reference>
<evidence type="ECO:0000256" key="4">
    <source>
        <dbReference type="PROSITE-ProRule" id="PRU00339"/>
    </source>
</evidence>
<evidence type="ECO:0000256" key="2">
    <source>
        <dbReference type="ARBA" id="ARBA00022803"/>
    </source>
</evidence>
<dbReference type="Pfam" id="PF13432">
    <property type="entry name" value="TPR_16"/>
    <property type="match status" value="2"/>
</dbReference>
<dbReference type="PROSITE" id="PS50005">
    <property type="entry name" value="TPR"/>
    <property type="match status" value="3"/>
</dbReference>
<feature type="region of interest" description="Disordered" evidence="5">
    <location>
        <begin position="179"/>
        <end position="221"/>
    </location>
</feature>
<evidence type="ECO:0000256" key="3">
    <source>
        <dbReference type="ARBA" id="ARBA00023778"/>
    </source>
</evidence>
<feature type="repeat" description="TPR" evidence="4">
    <location>
        <begin position="112"/>
        <end position="145"/>
    </location>
</feature>
<comment type="similarity">
    <text evidence="3">Belongs to the BBS4 family.</text>
</comment>
<dbReference type="EMBL" id="HBIR01036816">
    <property type="protein sequence ID" value="CAE0567984.1"/>
    <property type="molecule type" value="Transcribed_RNA"/>
</dbReference>
<name>A0A7S3WPL9_EMIHU</name>
<dbReference type="PANTHER" id="PTHR44186">
    <property type="match status" value="1"/>
</dbReference>
<organism evidence="6">
    <name type="scientific">Emiliania huxleyi</name>
    <name type="common">Coccolithophore</name>
    <name type="synonym">Pontosphaera huxleyi</name>
    <dbReference type="NCBI Taxonomy" id="2903"/>
    <lineage>
        <taxon>Eukaryota</taxon>
        <taxon>Haptista</taxon>
        <taxon>Haptophyta</taxon>
        <taxon>Prymnesiophyceae</taxon>
        <taxon>Isochrysidales</taxon>
        <taxon>Noelaerhabdaceae</taxon>
        <taxon>Emiliania</taxon>
    </lineage>
</organism>
<sequence>MRAKSLERHDATFLQLGAIHALRDNFRAAAEMYLEALEHSPGSAELLTAAGLAYLRLGENDKALELLDASLARDPTDPRTVLAAGSLIQDKPDPDGALLSYRVAAVWAPNSAPLWSNIGMCFYRKERYVAAIACLKRAFFLDPFAWIISFNLGLVHLCTGQAPRDRADLGYISASGPSPCHPTPGPATSCSLAQGSRKHMLSQPPSDLTPAQPDSAYPRPSRSLWCTDAAHSLM</sequence>
<proteinExistence type="inferred from homology"/>
<feature type="repeat" description="TPR" evidence="4">
    <location>
        <begin position="44"/>
        <end position="77"/>
    </location>
</feature>
<feature type="repeat" description="TPR" evidence="4">
    <location>
        <begin position="10"/>
        <end position="43"/>
    </location>
</feature>
<protein>
    <submittedName>
        <fullName evidence="6">Uncharacterized protein</fullName>
    </submittedName>
</protein>
<keyword evidence="1" id="KW-0677">Repeat</keyword>
<dbReference type="GO" id="GO:0036064">
    <property type="term" value="C:ciliary basal body"/>
    <property type="evidence" value="ECO:0007669"/>
    <property type="project" value="TreeGrafter"/>
</dbReference>
<evidence type="ECO:0000256" key="5">
    <source>
        <dbReference type="SAM" id="MobiDB-lite"/>
    </source>
</evidence>
<accession>A0A7S3WPL9</accession>
<dbReference type="Gene3D" id="1.25.40.10">
    <property type="entry name" value="Tetratricopeptide repeat domain"/>
    <property type="match status" value="1"/>
</dbReference>
<dbReference type="AlphaFoldDB" id="A0A7S3WPL9"/>
<evidence type="ECO:0000313" key="6">
    <source>
        <dbReference type="EMBL" id="CAE0567984.1"/>
    </source>
</evidence>
<keyword evidence="2 4" id="KW-0802">TPR repeat</keyword>
<gene>
    <name evidence="6" type="ORF">EHUX00137_LOCUS28728</name>
</gene>
<dbReference type="SUPFAM" id="SSF48452">
    <property type="entry name" value="TPR-like"/>
    <property type="match status" value="1"/>
</dbReference>
<dbReference type="InterPro" id="IPR019734">
    <property type="entry name" value="TPR_rpt"/>
</dbReference>
<dbReference type="InterPro" id="IPR011990">
    <property type="entry name" value="TPR-like_helical_dom_sf"/>
</dbReference>
<dbReference type="GO" id="GO:0061512">
    <property type="term" value="P:protein localization to cilium"/>
    <property type="evidence" value="ECO:0007669"/>
    <property type="project" value="TreeGrafter"/>
</dbReference>
<evidence type="ECO:0000256" key="1">
    <source>
        <dbReference type="ARBA" id="ARBA00022737"/>
    </source>
</evidence>
<dbReference type="PANTHER" id="PTHR44186:SF1">
    <property type="entry name" value="BARDET-BIEDL SYNDROME 4 PROTEIN"/>
    <property type="match status" value="1"/>
</dbReference>
<dbReference type="SMART" id="SM00028">
    <property type="entry name" value="TPR"/>
    <property type="match status" value="3"/>
</dbReference>
<dbReference type="GO" id="GO:0060271">
    <property type="term" value="P:cilium assembly"/>
    <property type="evidence" value="ECO:0007669"/>
    <property type="project" value="TreeGrafter"/>
</dbReference>